<dbReference type="InterPro" id="IPR024615">
    <property type="entry name" value="CRISPR-assoc_Cmr2_N"/>
</dbReference>
<dbReference type="Pfam" id="PF12469">
    <property type="entry name" value="Cmr2_N"/>
    <property type="match status" value="1"/>
</dbReference>
<accession>A0A8J3IE70</accession>
<dbReference type="GO" id="GO:0051607">
    <property type="term" value="P:defense response to virus"/>
    <property type="evidence" value="ECO:0007669"/>
    <property type="project" value="UniProtKB-KW"/>
</dbReference>
<proteinExistence type="predicted"/>
<dbReference type="RefSeq" id="WP_220198771.1">
    <property type="nucleotide sequence ID" value="NZ_BNJF01000006.1"/>
</dbReference>
<comment type="caution">
    <text evidence="4">The sequence shown here is derived from an EMBL/GenBank/DDBJ whole genome shotgun (WGS) entry which is preliminary data.</text>
</comment>
<sequence>MAYLFEASIGPVQDFIASARRTRDLYTGSWLLSELSKAAALAIVRAPGNSLETLIFPAPAREDDLIAGSTLSVANKIVARIQGSPREMGSIVKLAIGNRLKEIASKALTFPGEASLLYELAHRQVDELVEYSWVAIPFEDESEYPVVRKDLEALLAARKNTRNFTAVSFDDKKHGSQPKSSLTGQLESVIPWEMYPQSKDAREGRLQKTLKLYTIYGAGPAERLSGVDLLKRRGGPADASHYPSNSHISAIPYLLRLEKLTVLERAEAEKEWTTYLNLVRDAAKSGNKDQNTDIQETSEVLETVYGYYRGRGQPIAEPPILREHDGSLLFEERLLYSIDKSQFAQIQTALTRFFHKVNSVLGSNVSPSPYYAILVADGDGMGEVIDHQAHLGIDKHRQLSRALALFSGGVRETVRKHRGALIYAGGDDVMALLPLHSMLACVQELAENYQTAMRLFKNEQGKQSTLSAGVAIVHHLALWQEALDVARDAESRAKRVPGKNAIAITLQRRSGESYQIAGPREILLDRSDSETLQELPEVLEQLIAYQLADDLPRGIAYELRALRERLSLRVHHEEMSDKNMASQQKDELKPDLEQVLRTDSERILKRKLVMRHGKVRAQELLIPLLEVAGLRDSKLNKVSDAEHSETRPDFYKRSEQFINALIISQALADARELAEGPRKVEERSR</sequence>
<dbReference type="Gene3D" id="3.30.70.270">
    <property type="match status" value="1"/>
</dbReference>
<reference evidence="4" key="1">
    <citation type="submission" date="2020-10" db="EMBL/GenBank/DDBJ databases">
        <title>Taxonomic study of unclassified bacteria belonging to the class Ktedonobacteria.</title>
        <authorList>
            <person name="Yabe S."/>
            <person name="Wang C.M."/>
            <person name="Zheng Y."/>
            <person name="Sakai Y."/>
            <person name="Cavaletti L."/>
            <person name="Monciardini P."/>
            <person name="Donadio S."/>
        </authorList>
    </citation>
    <scope>NUCLEOTIDE SEQUENCE</scope>
    <source>
        <strain evidence="4">SOSP1-1</strain>
    </source>
</reference>
<evidence type="ECO:0000259" key="3">
    <source>
        <dbReference type="PROSITE" id="PS50887"/>
    </source>
</evidence>
<evidence type="ECO:0000313" key="5">
    <source>
        <dbReference type="Proteomes" id="UP000612362"/>
    </source>
</evidence>
<organism evidence="4 5">
    <name type="scientific">Ktedonospora formicarum</name>
    <dbReference type="NCBI Taxonomy" id="2778364"/>
    <lineage>
        <taxon>Bacteria</taxon>
        <taxon>Bacillati</taxon>
        <taxon>Chloroflexota</taxon>
        <taxon>Ktedonobacteria</taxon>
        <taxon>Ktedonobacterales</taxon>
        <taxon>Ktedonobacteraceae</taxon>
        <taxon>Ktedonospora</taxon>
    </lineage>
</organism>
<dbReference type="InterPro" id="IPR013407">
    <property type="entry name" value="CRISPR-assoc_prot_Cmr2"/>
</dbReference>
<name>A0A8J3IE70_9CHLR</name>
<dbReference type="Proteomes" id="UP000612362">
    <property type="component" value="Unassembled WGS sequence"/>
</dbReference>
<dbReference type="InterPro" id="IPR043128">
    <property type="entry name" value="Rev_trsase/Diguanyl_cyclase"/>
</dbReference>
<dbReference type="InterPro" id="IPR054767">
    <property type="entry name" value="Cas10-Cmr2_palm2"/>
</dbReference>
<dbReference type="PROSITE" id="PS50887">
    <property type="entry name" value="GGDEF"/>
    <property type="match status" value="1"/>
</dbReference>
<keyword evidence="5" id="KW-1185">Reference proteome</keyword>
<gene>
    <name evidence="4" type="ORF">KSX_78220</name>
</gene>
<dbReference type="EMBL" id="BNJF01000006">
    <property type="protein sequence ID" value="GHO49659.1"/>
    <property type="molecule type" value="Genomic_DNA"/>
</dbReference>
<dbReference type="InterPro" id="IPR038242">
    <property type="entry name" value="Cmr2_N"/>
</dbReference>
<evidence type="ECO:0000256" key="2">
    <source>
        <dbReference type="ARBA" id="ARBA00023118"/>
    </source>
</evidence>
<evidence type="ECO:0000313" key="4">
    <source>
        <dbReference type="EMBL" id="GHO49659.1"/>
    </source>
</evidence>
<keyword evidence="2" id="KW-0051">Antiviral defense</keyword>
<feature type="domain" description="GGDEF" evidence="3">
    <location>
        <begin position="369"/>
        <end position="507"/>
    </location>
</feature>
<dbReference type="GO" id="GO:0000166">
    <property type="term" value="F:nucleotide binding"/>
    <property type="evidence" value="ECO:0007669"/>
    <property type="project" value="UniProtKB-KW"/>
</dbReference>
<dbReference type="Gene3D" id="3.30.70.2220">
    <property type="entry name" value="CRISPR-Cas system, Cmr2 subunit, D1 domain, cysteine cluster"/>
    <property type="match status" value="1"/>
</dbReference>
<dbReference type="AlphaFoldDB" id="A0A8J3IE70"/>
<dbReference type="InterPro" id="IPR000160">
    <property type="entry name" value="GGDEF_dom"/>
</dbReference>
<evidence type="ECO:0000256" key="1">
    <source>
        <dbReference type="ARBA" id="ARBA00022741"/>
    </source>
</evidence>
<keyword evidence="1" id="KW-0547">Nucleotide-binding</keyword>
<dbReference type="Pfam" id="PF22335">
    <property type="entry name" value="Cas10-Cmr2_palm2"/>
    <property type="match status" value="1"/>
</dbReference>
<protein>
    <submittedName>
        <fullName evidence="4">Type III-B CRISPR-associated protein Cas10/Cmr2</fullName>
    </submittedName>
</protein>
<dbReference type="NCBIfam" id="TIGR02577">
    <property type="entry name" value="cas_TM1794_Cmr2"/>
    <property type="match status" value="1"/>
</dbReference>